<keyword evidence="4 6" id="KW-0786">Thiamine pyrophosphate</keyword>
<dbReference type="CDD" id="cd02009">
    <property type="entry name" value="TPP_SHCHC_synthase"/>
    <property type="match status" value="1"/>
</dbReference>
<feature type="domain" description="Thiamine pyrophosphate enzyme TPP-binding" evidence="8">
    <location>
        <begin position="404"/>
        <end position="528"/>
    </location>
</feature>
<gene>
    <name evidence="6 10" type="primary">menD</name>
    <name evidence="10" type="ORF">GCM10025778_24740</name>
</gene>
<evidence type="ECO:0000259" key="8">
    <source>
        <dbReference type="Pfam" id="PF02775"/>
    </source>
</evidence>
<comment type="catalytic activity">
    <reaction evidence="6">
        <text>isochorismate + 2-oxoglutarate + H(+) = 5-enolpyruvoyl-6-hydroxy-2-succinyl-cyclohex-3-ene-1-carboxylate + CO2</text>
        <dbReference type="Rhea" id="RHEA:25593"/>
        <dbReference type="ChEBI" id="CHEBI:15378"/>
        <dbReference type="ChEBI" id="CHEBI:16526"/>
        <dbReference type="ChEBI" id="CHEBI:16810"/>
        <dbReference type="ChEBI" id="CHEBI:29780"/>
        <dbReference type="ChEBI" id="CHEBI:58818"/>
        <dbReference type="EC" id="2.2.1.9"/>
    </reaction>
</comment>
<comment type="cofactor">
    <cofactor evidence="6">
        <name>Mg(2+)</name>
        <dbReference type="ChEBI" id="CHEBI:18420"/>
    </cofactor>
    <cofactor evidence="6">
        <name>Mn(2+)</name>
        <dbReference type="ChEBI" id="CHEBI:29035"/>
    </cofactor>
</comment>
<comment type="pathway">
    <text evidence="6">Quinol/quinone metabolism; 1,4-dihydroxy-2-naphthoate biosynthesis; 1,4-dihydroxy-2-naphthoate from chorismate: step 2/7.</text>
</comment>
<dbReference type="PANTHER" id="PTHR42916:SF1">
    <property type="entry name" value="PROTEIN PHYLLO, CHLOROPLASTIC"/>
    <property type="match status" value="1"/>
</dbReference>
<comment type="similarity">
    <text evidence="6">Belongs to the TPP enzyme family. MenD subfamily.</text>
</comment>
<dbReference type="Pfam" id="PF02776">
    <property type="entry name" value="TPP_enzyme_N"/>
    <property type="match status" value="1"/>
</dbReference>
<dbReference type="Gene3D" id="3.40.50.970">
    <property type="match status" value="2"/>
</dbReference>
<keyword evidence="1 6" id="KW-0808">Transferase</keyword>
<dbReference type="EMBL" id="BAABLK010000034">
    <property type="protein sequence ID" value="GAA5227941.1"/>
    <property type="molecule type" value="Genomic_DNA"/>
</dbReference>
<evidence type="ECO:0000313" key="11">
    <source>
        <dbReference type="Proteomes" id="UP001501257"/>
    </source>
</evidence>
<dbReference type="Gene3D" id="3.40.50.1220">
    <property type="entry name" value="TPP-binding domain"/>
    <property type="match status" value="1"/>
</dbReference>
<evidence type="ECO:0000256" key="3">
    <source>
        <dbReference type="ARBA" id="ARBA00022842"/>
    </source>
</evidence>
<comment type="subunit">
    <text evidence="6">Homodimer.</text>
</comment>
<name>A0ABP9TP79_9MICC</name>
<dbReference type="Proteomes" id="UP001501257">
    <property type="component" value="Unassembled WGS sequence"/>
</dbReference>
<organism evidence="10 11">
    <name type="scientific">Paeniglutamicibacter antarcticus</name>
    <dbReference type="NCBI Taxonomy" id="494023"/>
    <lineage>
        <taxon>Bacteria</taxon>
        <taxon>Bacillati</taxon>
        <taxon>Actinomycetota</taxon>
        <taxon>Actinomycetes</taxon>
        <taxon>Micrococcales</taxon>
        <taxon>Micrococcaceae</taxon>
        <taxon>Paeniglutamicibacter</taxon>
    </lineage>
</organism>
<evidence type="ECO:0000313" key="10">
    <source>
        <dbReference type="EMBL" id="GAA5227941.1"/>
    </source>
</evidence>
<feature type="region of interest" description="Disordered" evidence="7">
    <location>
        <begin position="190"/>
        <end position="209"/>
    </location>
</feature>
<dbReference type="CDD" id="cd07037">
    <property type="entry name" value="TPP_PYR_MenD"/>
    <property type="match status" value="1"/>
</dbReference>
<evidence type="ECO:0000256" key="1">
    <source>
        <dbReference type="ARBA" id="ARBA00022679"/>
    </source>
</evidence>
<sequence length="599" mass="62670">MPPDSTTEISSMDVARLLLAALQLQGVREVVICPGSRSAPLAYALAEAEATGAIRLHVRIDERGAGFTALGLSLASGAPVPVVTTSGTAVGELLPAVMEANHVGARLLVLSADRPSELHGTGANQTTNQIGLFGVHVRGSVDIPAGTNPGPLVTDALKSANGSNEVAPGPVQINVAFRDPLVPGTDDKLPNFGANVSSPPASRESRTDPGWRNYEALSEYRTVVVAGHDAGPEAEDFARASGLPLFAEPSSNARYGPNAIGPYRTLLSKHMARIERVVLFGRPTLSRPVALLLANANIKSALWAPVPAPWFKPGCRGEEPISDPAALVEFAGTPPENWLGQWRRLGTHARRVIEEAITNHGGLNGPLVAKEVWAQAHGNLVLGSSNVIRDADLCGQPAGQPGATVYANRGLAGIDGTVATATGIAQARAGSKTTLLVGDVTFLHDVGSLLIGEGEREPEMDIVVLNDAGGAIFCTLEHGAVEESGRYGSAVERLFGTPHHVDIAPLAAAYGWEHRRVETLDGLRSALQVPGTRRIIEVAVPRAGLRAMHSEIAGLVNELGWPEGSEIENAAGFSKTANERRAVSIPGWKPPFAAGKARA</sequence>
<dbReference type="SUPFAM" id="SSF52518">
    <property type="entry name" value="Thiamin diphosphate-binding fold (THDP-binding)"/>
    <property type="match status" value="2"/>
</dbReference>
<dbReference type="NCBIfam" id="TIGR00173">
    <property type="entry name" value="menD"/>
    <property type="match status" value="1"/>
</dbReference>
<evidence type="ECO:0000256" key="6">
    <source>
        <dbReference type="HAMAP-Rule" id="MF_01659"/>
    </source>
</evidence>
<dbReference type="InterPro" id="IPR012001">
    <property type="entry name" value="Thiamin_PyroP_enz_TPP-bd_dom"/>
</dbReference>
<accession>A0ABP9TP79</accession>
<comment type="function">
    <text evidence="6">Catalyzes the thiamine diphosphate-dependent decarboxylation of 2-oxoglutarate and the subsequent addition of the resulting succinic semialdehyde-thiamine pyrophosphate anion to isochorismate to yield 2-succinyl-5-enolpyruvyl-6-hydroxy-3-cyclohexene-1-carboxylate (SEPHCHC).</text>
</comment>
<evidence type="ECO:0000256" key="4">
    <source>
        <dbReference type="ARBA" id="ARBA00023052"/>
    </source>
</evidence>
<dbReference type="Pfam" id="PF02775">
    <property type="entry name" value="TPP_enzyme_C"/>
    <property type="match status" value="1"/>
</dbReference>
<dbReference type="InterPro" id="IPR011766">
    <property type="entry name" value="TPP_enzyme_TPP-bd"/>
</dbReference>
<evidence type="ECO:0000256" key="5">
    <source>
        <dbReference type="ARBA" id="ARBA00023211"/>
    </source>
</evidence>
<comment type="cofactor">
    <cofactor evidence="6">
        <name>thiamine diphosphate</name>
        <dbReference type="ChEBI" id="CHEBI:58937"/>
    </cofactor>
    <text evidence="6">Binds 1 thiamine pyrophosphate per subunit.</text>
</comment>
<protein>
    <recommendedName>
        <fullName evidence="6">2-succinyl-5-enolpyruvyl-6-hydroxy-3-cyclohexene-1-carboxylate synthase</fullName>
        <shortName evidence="6">SEPHCHC synthase</shortName>
        <ecNumber evidence="6">2.2.1.9</ecNumber>
    </recommendedName>
    <alternativeName>
        <fullName evidence="6">Menaquinone biosynthesis protein MenD</fullName>
    </alternativeName>
</protein>
<feature type="domain" description="Thiamine pyrophosphate enzyme N-terminal TPP-binding" evidence="9">
    <location>
        <begin position="12"/>
        <end position="130"/>
    </location>
</feature>
<dbReference type="InterPro" id="IPR004433">
    <property type="entry name" value="MenaQ_synth_MenD"/>
</dbReference>
<comment type="caution">
    <text evidence="10">The sequence shown here is derived from an EMBL/GenBank/DDBJ whole genome shotgun (WGS) entry which is preliminary data.</text>
</comment>
<proteinExistence type="inferred from homology"/>
<dbReference type="InterPro" id="IPR029061">
    <property type="entry name" value="THDP-binding"/>
</dbReference>
<keyword evidence="5 6" id="KW-0464">Manganese</keyword>
<dbReference type="PIRSF" id="PIRSF004983">
    <property type="entry name" value="MenD"/>
    <property type="match status" value="1"/>
</dbReference>
<dbReference type="RefSeq" id="WP_210100036.1">
    <property type="nucleotide sequence ID" value="NZ_BAABLK010000034.1"/>
</dbReference>
<dbReference type="PANTHER" id="PTHR42916">
    <property type="entry name" value="2-SUCCINYL-5-ENOLPYRUVYL-6-HYDROXY-3-CYCLOHEXENE-1-CARBOXYLATE SYNTHASE"/>
    <property type="match status" value="1"/>
</dbReference>
<comment type="pathway">
    <text evidence="6">Quinol/quinone metabolism; menaquinone biosynthesis.</text>
</comment>
<evidence type="ECO:0000256" key="7">
    <source>
        <dbReference type="SAM" id="MobiDB-lite"/>
    </source>
</evidence>
<keyword evidence="6" id="KW-0474">Menaquinone biosynthesis</keyword>
<dbReference type="EC" id="2.2.1.9" evidence="6"/>
<keyword evidence="11" id="KW-1185">Reference proteome</keyword>
<dbReference type="HAMAP" id="MF_01659">
    <property type="entry name" value="MenD"/>
    <property type="match status" value="1"/>
</dbReference>
<reference evidence="11" key="1">
    <citation type="journal article" date="2019" name="Int. J. Syst. Evol. Microbiol.">
        <title>The Global Catalogue of Microorganisms (GCM) 10K type strain sequencing project: providing services to taxonomists for standard genome sequencing and annotation.</title>
        <authorList>
            <consortium name="The Broad Institute Genomics Platform"/>
            <consortium name="The Broad Institute Genome Sequencing Center for Infectious Disease"/>
            <person name="Wu L."/>
            <person name="Ma J."/>
        </authorList>
    </citation>
    <scope>NUCLEOTIDE SEQUENCE [LARGE SCALE GENOMIC DNA]</scope>
    <source>
        <strain evidence="11">JCM 18952</strain>
    </source>
</reference>
<keyword evidence="2 6" id="KW-0479">Metal-binding</keyword>
<evidence type="ECO:0000259" key="9">
    <source>
        <dbReference type="Pfam" id="PF02776"/>
    </source>
</evidence>
<keyword evidence="3 6" id="KW-0460">Magnesium</keyword>
<evidence type="ECO:0000256" key="2">
    <source>
        <dbReference type="ARBA" id="ARBA00022723"/>
    </source>
</evidence>